<evidence type="ECO:0000313" key="10">
    <source>
        <dbReference type="Proteomes" id="UP001107558"/>
    </source>
</evidence>
<dbReference type="EC" id="4.1.3.4" evidence="3"/>
<comment type="caution">
    <text evidence="9">The sequence shown here is derived from an EMBL/GenBank/DDBJ whole genome shotgun (WGS) entry which is preliminary data.</text>
</comment>
<comment type="similarity">
    <text evidence="2">Belongs to the HMG-CoA lyase family.</text>
</comment>
<evidence type="ECO:0000256" key="1">
    <source>
        <dbReference type="ARBA" id="ARBA00005143"/>
    </source>
</evidence>
<evidence type="ECO:0000256" key="3">
    <source>
        <dbReference type="ARBA" id="ARBA00012910"/>
    </source>
</evidence>
<evidence type="ECO:0000259" key="8">
    <source>
        <dbReference type="PROSITE" id="PS50991"/>
    </source>
</evidence>
<evidence type="ECO:0000256" key="2">
    <source>
        <dbReference type="ARBA" id="ARBA00009405"/>
    </source>
</evidence>
<dbReference type="SUPFAM" id="SSF51569">
    <property type="entry name" value="Aldolase"/>
    <property type="match status" value="1"/>
</dbReference>
<dbReference type="OrthoDB" id="1905920at2759"/>
<dbReference type="PANTHER" id="PTHR42738">
    <property type="entry name" value="HYDROXYMETHYLGLUTARYL-COA LYASE"/>
    <property type="match status" value="1"/>
</dbReference>
<organism evidence="9 10">
    <name type="scientific">Polypedilum vanderplanki</name>
    <name type="common">Sleeping chironomid midge</name>
    <dbReference type="NCBI Taxonomy" id="319348"/>
    <lineage>
        <taxon>Eukaryota</taxon>
        <taxon>Metazoa</taxon>
        <taxon>Ecdysozoa</taxon>
        <taxon>Arthropoda</taxon>
        <taxon>Hexapoda</taxon>
        <taxon>Insecta</taxon>
        <taxon>Pterygota</taxon>
        <taxon>Neoptera</taxon>
        <taxon>Endopterygota</taxon>
        <taxon>Diptera</taxon>
        <taxon>Nematocera</taxon>
        <taxon>Chironomoidea</taxon>
        <taxon>Chironomidae</taxon>
        <taxon>Chironominae</taxon>
        <taxon>Polypedilum</taxon>
        <taxon>Polypedilum</taxon>
    </lineage>
</organism>
<dbReference type="GO" id="GO:0004419">
    <property type="term" value="F:hydroxymethylglutaryl-CoA lyase activity"/>
    <property type="evidence" value="ECO:0007669"/>
    <property type="project" value="UniProtKB-EC"/>
</dbReference>
<dbReference type="GO" id="GO:0046872">
    <property type="term" value="F:metal ion binding"/>
    <property type="evidence" value="ECO:0007669"/>
    <property type="project" value="UniProtKB-KW"/>
</dbReference>
<proteinExistence type="inferred from homology"/>
<dbReference type="InterPro" id="IPR013785">
    <property type="entry name" value="Aldolase_TIM"/>
</dbReference>
<reference evidence="9" key="1">
    <citation type="submission" date="2021-03" db="EMBL/GenBank/DDBJ databases">
        <title>Chromosome level genome of the anhydrobiotic midge Polypedilum vanderplanki.</title>
        <authorList>
            <person name="Yoshida Y."/>
            <person name="Kikawada T."/>
            <person name="Gusev O."/>
        </authorList>
    </citation>
    <scope>NUCLEOTIDE SEQUENCE</scope>
    <source>
        <strain evidence="9">NIAS01</strain>
        <tissue evidence="9">Whole body or cell culture</tissue>
    </source>
</reference>
<dbReference type="PROSITE" id="PS50991">
    <property type="entry name" value="PYR_CT"/>
    <property type="match status" value="1"/>
</dbReference>
<dbReference type="Proteomes" id="UP001107558">
    <property type="component" value="Chromosome 1"/>
</dbReference>
<evidence type="ECO:0000256" key="6">
    <source>
        <dbReference type="ARBA" id="ARBA00049877"/>
    </source>
</evidence>
<keyword evidence="7" id="KW-0472">Membrane</keyword>
<evidence type="ECO:0000256" key="4">
    <source>
        <dbReference type="ARBA" id="ARBA00022723"/>
    </source>
</evidence>
<dbReference type="EMBL" id="JADBJN010000001">
    <property type="protein sequence ID" value="KAG5684037.1"/>
    <property type="molecule type" value="Genomic_DNA"/>
</dbReference>
<dbReference type="CDD" id="cd07938">
    <property type="entry name" value="DRE_TIM_HMGL"/>
    <property type="match status" value="1"/>
</dbReference>
<keyword evidence="5" id="KW-0456">Lyase</keyword>
<keyword evidence="7" id="KW-0812">Transmembrane</keyword>
<sequence>MYPKMCERYICHLLSILTTYDRQSADVSLQILYIIYTEIYLILIMLSRTFSKFIKRSVSSVRIVEVGPRDGLQNEPKIVPATTKIELINRLSKTGLKNIEATSFVSAKWVPQMGDNAEVLQGIDKVDGISYPVLTPNLKGFESAIAAGAKEVAVFGAASESFTKKNVNCSIAESIERFKSVIDAAKEKNIKVRGYVSTVVGCPYEGKIKPSAVAMVSEKLFTMGCYEISLGDTIGVGTPGTFKEMLKEVLKVAPADKFAVHCHDTYGQALPNILTSLEFDIAVVDASVSGLGGCPYARGASGNAATEDVVYMLHGCGVKTGIDLELLIDAGKFICEELGRQSESKVNRATRKIKPKL</sequence>
<dbReference type="NCBIfam" id="NF004283">
    <property type="entry name" value="PRK05692.1"/>
    <property type="match status" value="1"/>
</dbReference>
<dbReference type="GO" id="GO:0006552">
    <property type="term" value="P:L-leucine catabolic process"/>
    <property type="evidence" value="ECO:0007669"/>
    <property type="project" value="TreeGrafter"/>
</dbReference>
<dbReference type="PANTHER" id="PTHR42738:SF7">
    <property type="entry name" value="HYDROXYMETHYLGLUTARYL-COA LYASE"/>
    <property type="match status" value="1"/>
</dbReference>
<dbReference type="Pfam" id="PF00682">
    <property type="entry name" value="HMGL-like"/>
    <property type="match status" value="1"/>
</dbReference>
<name>A0A9J6CPX2_POLVA</name>
<dbReference type="InterPro" id="IPR043594">
    <property type="entry name" value="HMGL"/>
</dbReference>
<evidence type="ECO:0000313" key="9">
    <source>
        <dbReference type="EMBL" id="KAG5684037.1"/>
    </source>
</evidence>
<dbReference type="Gene3D" id="3.20.20.70">
    <property type="entry name" value="Aldolase class I"/>
    <property type="match status" value="1"/>
</dbReference>
<protein>
    <recommendedName>
        <fullName evidence="3">hydroxymethylglutaryl-CoA lyase</fullName>
        <ecNumber evidence="3">4.1.3.4</ecNumber>
    </recommendedName>
</protein>
<comment type="pathway">
    <text evidence="1">Metabolic intermediate metabolism; (S)-3-hydroxy-3-methylglutaryl-CoA degradation; acetoacetate from (S)-3-hydroxy-3-methylglutaryl-CoA: step 1/1.</text>
</comment>
<comment type="catalytic activity">
    <reaction evidence="6">
        <text>(3S)-3-hydroxy-3-methylglutaryl-CoA = acetoacetate + acetyl-CoA</text>
        <dbReference type="Rhea" id="RHEA:24404"/>
        <dbReference type="ChEBI" id="CHEBI:13705"/>
        <dbReference type="ChEBI" id="CHEBI:43074"/>
        <dbReference type="ChEBI" id="CHEBI:57288"/>
        <dbReference type="EC" id="4.1.3.4"/>
    </reaction>
</comment>
<dbReference type="GO" id="GO:0046951">
    <property type="term" value="P:ketone body biosynthetic process"/>
    <property type="evidence" value="ECO:0007669"/>
    <property type="project" value="TreeGrafter"/>
</dbReference>
<evidence type="ECO:0000256" key="7">
    <source>
        <dbReference type="SAM" id="Phobius"/>
    </source>
</evidence>
<feature type="transmembrane region" description="Helical" evidence="7">
    <location>
        <begin position="27"/>
        <end position="46"/>
    </location>
</feature>
<dbReference type="AlphaFoldDB" id="A0A9J6CPX2"/>
<dbReference type="FunFam" id="3.20.20.70:FF:000038">
    <property type="entry name" value="Hydroxymethylglutaryl-CoA lyase, mitochondrial"/>
    <property type="match status" value="1"/>
</dbReference>
<feature type="domain" description="Pyruvate carboxyltransferase" evidence="8">
    <location>
        <begin position="61"/>
        <end position="328"/>
    </location>
</feature>
<accession>A0A9J6CPX2</accession>
<keyword evidence="7" id="KW-1133">Transmembrane helix</keyword>
<evidence type="ECO:0000256" key="5">
    <source>
        <dbReference type="ARBA" id="ARBA00023239"/>
    </source>
</evidence>
<gene>
    <name evidence="9" type="ORF">PVAND_013290</name>
</gene>
<keyword evidence="4" id="KW-0479">Metal-binding</keyword>
<keyword evidence="10" id="KW-1185">Reference proteome</keyword>
<dbReference type="InterPro" id="IPR000891">
    <property type="entry name" value="PYR_CT"/>
</dbReference>